<dbReference type="EMBL" id="BLAY01000329">
    <property type="protein sequence ID" value="GET44333.1"/>
    <property type="molecule type" value="Genomic_DNA"/>
</dbReference>
<feature type="transmembrane region" description="Helical" evidence="1">
    <location>
        <begin position="718"/>
        <end position="738"/>
    </location>
</feature>
<evidence type="ECO:0000313" key="4">
    <source>
        <dbReference type="Proteomes" id="UP001050975"/>
    </source>
</evidence>
<evidence type="ECO:0000313" key="3">
    <source>
        <dbReference type="EMBL" id="GET44333.1"/>
    </source>
</evidence>
<keyword evidence="1" id="KW-1133">Transmembrane helix</keyword>
<dbReference type="SMART" id="SM01080">
    <property type="entry name" value="CHASE2"/>
    <property type="match status" value="1"/>
</dbReference>
<proteinExistence type="predicted"/>
<feature type="domain" description="CHASE2" evidence="2">
    <location>
        <begin position="395"/>
        <end position="709"/>
    </location>
</feature>
<dbReference type="Pfam" id="PF05226">
    <property type="entry name" value="CHASE2"/>
    <property type="match status" value="1"/>
</dbReference>
<evidence type="ECO:0000259" key="2">
    <source>
        <dbReference type="SMART" id="SM01080"/>
    </source>
</evidence>
<dbReference type="Proteomes" id="UP001050975">
    <property type="component" value="Unassembled WGS sequence"/>
</dbReference>
<dbReference type="Pfam" id="PF12770">
    <property type="entry name" value="CHAT"/>
    <property type="match status" value="1"/>
</dbReference>
<dbReference type="RefSeq" id="WP_226594112.1">
    <property type="nucleotide sequence ID" value="NZ_BLAY01000329.1"/>
</dbReference>
<dbReference type="AlphaFoldDB" id="A0AAV3XNP7"/>
<accession>A0AAV3XNP7</accession>
<sequence>MSRLVVLNLANGDLYNGFPAVSAQVWNYGARLPMRCTGCLPAAPEISKLYRSWQLLYEALCCRLCPRIEIEVTDVTNVSQIEFRDLCQQLSNKINIWLNSESFRNIDQRLRTQLDPDEEIRFIIETNDNLLRRLPWHLWKFFEDYPKAEIALSAPEYRQPHRLLTKRYGNKVRVLAVFGDRTGIDLEQDRMFLSQLSHRVETEFLVEPQPENLDDRLRQDWDILFFAGHSSSQEQGLLRLNKTDSLTLDKLRHALKRAIGRGLQLAIFNSCDGLGLVKSLEELHIPQVIAMREPVPDAIAHVFLKYFLVAFFLEEQSLYASVREARERLQRLETQYPCATWLPVICQNPATEPISWQTLRGWENSLPISTQIKTVLLASILVTASVIGVRQLGVLQPLELSAFDRLMTWRPKEEPEPRILIVTVTEKDVQNQNPQERRGASISDRSLAKLLEKLQQHQPQAIGLDIYRDFPVEPKYAKLTNYMKQNRRFIAVCEVGGNKDHSGTRPPPGMPKSRLSFSDIPVDPDQTIRRQLLGMTVDPKSFCATDTSFSLRVAEAYLAAKGIQSQRKPDEDLQIGSVVFKKLETDAGGYQQIDGRGYQIMLNYRASQVVAQQVTLSEILSDRISTQLPNLVKNRIILIGTTAPSFKDYFPTPYTTIRASEEMPGVIIQAHMVSQILSAVLDRRPLLWWLPAWGEIIWVWSWSLVGILTRYIRSSLRLVLAGSATIIILGGICFVMLLNGGWMPLVPSVFVLVIGLAVMAYMKAEKPGL</sequence>
<dbReference type="InterPro" id="IPR007890">
    <property type="entry name" value="CHASE2"/>
</dbReference>
<comment type="caution">
    <text evidence="3">The sequence shown here is derived from an EMBL/GenBank/DDBJ whole genome shotgun (WGS) entry which is preliminary data.</text>
</comment>
<name>A0AAV3XNP7_9CYAN</name>
<keyword evidence="4" id="KW-1185">Reference proteome</keyword>
<feature type="transmembrane region" description="Helical" evidence="1">
    <location>
        <begin position="686"/>
        <end position="706"/>
    </location>
</feature>
<gene>
    <name evidence="3" type="ORF">MiSe_91590</name>
</gene>
<dbReference type="InterPro" id="IPR024983">
    <property type="entry name" value="CHAT_dom"/>
</dbReference>
<keyword evidence="1" id="KW-0812">Transmembrane</keyword>
<feature type="transmembrane region" description="Helical" evidence="1">
    <location>
        <begin position="744"/>
        <end position="762"/>
    </location>
</feature>
<keyword evidence="1" id="KW-0472">Membrane</keyword>
<protein>
    <recommendedName>
        <fullName evidence="2">CHASE2 domain-containing protein</fullName>
    </recommendedName>
</protein>
<reference evidence="3" key="1">
    <citation type="submission" date="2019-10" db="EMBL/GenBank/DDBJ databases">
        <title>Draft genome sequece of Microseira wollei NIES-4236.</title>
        <authorList>
            <person name="Yamaguchi H."/>
            <person name="Suzuki S."/>
            <person name="Kawachi M."/>
        </authorList>
    </citation>
    <scope>NUCLEOTIDE SEQUENCE</scope>
    <source>
        <strain evidence="3">NIES-4236</strain>
    </source>
</reference>
<evidence type="ECO:0000256" key="1">
    <source>
        <dbReference type="SAM" id="Phobius"/>
    </source>
</evidence>
<organism evidence="3 4">
    <name type="scientific">Microseira wollei NIES-4236</name>
    <dbReference type="NCBI Taxonomy" id="2530354"/>
    <lineage>
        <taxon>Bacteria</taxon>
        <taxon>Bacillati</taxon>
        <taxon>Cyanobacteriota</taxon>
        <taxon>Cyanophyceae</taxon>
        <taxon>Oscillatoriophycideae</taxon>
        <taxon>Aerosakkonematales</taxon>
        <taxon>Aerosakkonemataceae</taxon>
        <taxon>Microseira</taxon>
    </lineage>
</organism>